<feature type="transmembrane region" description="Helical" evidence="5">
    <location>
        <begin position="54"/>
        <end position="74"/>
    </location>
</feature>
<dbReference type="CDD" id="cd17321">
    <property type="entry name" value="MFS_MMR_MDR_like"/>
    <property type="match status" value="1"/>
</dbReference>
<dbReference type="EMBL" id="AP011122">
    <property type="protein sequence ID" value="BAI00958.1"/>
    <property type="molecule type" value="Genomic_DNA"/>
</dbReference>
<feature type="transmembrane region" description="Helical" evidence="5">
    <location>
        <begin position="171"/>
        <end position="190"/>
    </location>
</feature>
<keyword evidence="4 5" id="KW-0472">Membrane</keyword>
<dbReference type="GO" id="GO:0016020">
    <property type="term" value="C:membrane"/>
    <property type="evidence" value="ECO:0007669"/>
    <property type="project" value="UniProtKB-SubCell"/>
</dbReference>
<feature type="transmembrane region" description="Helical" evidence="5">
    <location>
        <begin position="477"/>
        <end position="501"/>
    </location>
</feature>
<dbReference type="InterPro" id="IPR011701">
    <property type="entry name" value="MFS"/>
</dbReference>
<gene>
    <name evidence="7" type="primary">emrB</name>
    <name evidence="7" type="synonym">qacA</name>
    <name evidence="7" type="ordered locus">APA01_41710</name>
</gene>
<evidence type="ECO:0000256" key="5">
    <source>
        <dbReference type="SAM" id="Phobius"/>
    </source>
</evidence>
<feature type="transmembrane region" description="Helical" evidence="5">
    <location>
        <begin position="303"/>
        <end position="323"/>
    </location>
</feature>
<feature type="domain" description="Major facilitator superfamily (MFS) profile" evidence="6">
    <location>
        <begin position="16"/>
        <end position="504"/>
    </location>
</feature>
<feature type="transmembrane region" description="Helical" evidence="5">
    <location>
        <begin position="335"/>
        <end position="353"/>
    </location>
</feature>
<evidence type="ECO:0000313" key="7">
    <source>
        <dbReference type="EMBL" id="BAI00958.1"/>
    </source>
</evidence>
<evidence type="ECO:0000256" key="1">
    <source>
        <dbReference type="ARBA" id="ARBA00004141"/>
    </source>
</evidence>
<evidence type="ECO:0000256" key="2">
    <source>
        <dbReference type="ARBA" id="ARBA00022692"/>
    </source>
</evidence>
<feature type="transmembrane region" description="Helical" evidence="5">
    <location>
        <begin position="202"/>
        <end position="222"/>
    </location>
</feature>
<dbReference type="InterPro" id="IPR005829">
    <property type="entry name" value="Sugar_transporter_CS"/>
</dbReference>
<feature type="transmembrane region" description="Helical" evidence="5">
    <location>
        <begin position="359"/>
        <end position="377"/>
    </location>
</feature>
<sequence length="510" mass="53813">MGTSMTSSRVTNPLFVLLAASTGCALTVLDTNVVAIILPTIAREFRASFADIEWVISTYVLCFASLLLPAGAIADRYGRRRIYLIGITTFALTSLFCGAAPSATALYLARALQGVSAAFLLAPALAIIGHTFHNPDERNRAWAIWGSIMGLTMVLAPIIGGIIAYALGWRWAFYINIPICVLLAGAVFILVKESRDTDARRLDPVGIIFFAAFMFGLTWGMINGQASGWTSWNALNGFIGGSISLGIFIASERAQSRPMLDLGLFSNPRFLGAVWAMFAYAASAQVMASMLPLFLQNGLGRSALQAGFAMLPFALAMLIFPHIGRLLERHISSSGILAGGLSCVAIGNGITAWGAYVGSWIIVMAGMVVIGSGGGLLNGETQKAIMSVVPKERSGMASGISTTSRFSGILLGFAMLSGILATMVRKWVAAFGCGTGCHHPSDFADAIVAGDLPSAISGLEGSNQEIAIQHAHHAFSYGFAVALLVASIFALGSSITVFTLMQSKMKQNIT</sequence>
<dbReference type="KEGG" id="apt:APA01_41710"/>
<dbReference type="PANTHER" id="PTHR42718:SF49">
    <property type="entry name" value="EXPORT PROTEIN"/>
    <property type="match status" value="1"/>
</dbReference>
<evidence type="ECO:0000259" key="6">
    <source>
        <dbReference type="PROSITE" id="PS50850"/>
    </source>
</evidence>
<evidence type="ECO:0000256" key="3">
    <source>
        <dbReference type="ARBA" id="ARBA00022989"/>
    </source>
</evidence>
<dbReference type="GO" id="GO:0022857">
    <property type="term" value="F:transmembrane transporter activity"/>
    <property type="evidence" value="ECO:0007669"/>
    <property type="project" value="InterPro"/>
</dbReference>
<dbReference type="Gene3D" id="1.20.1250.20">
    <property type="entry name" value="MFS general substrate transporter like domains"/>
    <property type="match status" value="1"/>
</dbReference>
<proteinExistence type="predicted"/>
<comment type="subcellular location">
    <subcellularLocation>
        <location evidence="1">Membrane</location>
        <topology evidence="1">Multi-pass membrane protein</topology>
    </subcellularLocation>
</comment>
<dbReference type="SUPFAM" id="SSF103473">
    <property type="entry name" value="MFS general substrate transporter"/>
    <property type="match status" value="1"/>
</dbReference>
<dbReference type="Pfam" id="PF07690">
    <property type="entry name" value="MFS_1"/>
    <property type="match status" value="1"/>
</dbReference>
<geneLocation type="plasmid" evidence="7 8">
    <name>pAPA01-011</name>
</geneLocation>
<keyword evidence="3 5" id="KW-1133">Transmembrane helix</keyword>
<feature type="transmembrane region" description="Helical" evidence="5">
    <location>
        <begin position="107"/>
        <end position="129"/>
    </location>
</feature>
<dbReference type="AlphaFoldDB" id="C7JIN1"/>
<organism evidence="7 8">
    <name type="scientific">Acetobacter pasteurianus (strain NBRC 105184 / IFO 3283-01)</name>
    <dbReference type="NCBI Taxonomy" id="634452"/>
    <lineage>
        <taxon>Bacteria</taxon>
        <taxon>Pseudomonadati</taxon>
        <taxon>Pseudomonadota</taxon>
        <taxon>Alphaproteobacteria</taxon>
        <taxon>Acetobacterales</taxon>
        <taxon>Acetobacteraceae</taxon>
        <taxon>Acetobacter</taxon>
    </lineage>
</organism>
<feature type="transmembrane region" description="Helical" evidence="5">
    <location>
        <begin position="81"/>
        <end position="101"/>
    </location>
</feature>
<dbReference type="Proteomes" id="UP000000948">
    <property type="component" value="Plasmid pAPA01-011"/>
</dbReference>
<dbReference type="PROSITE" id="PS50850">
    <property type="entry name" value="MFS"/>
    <property type="match status" value="1"/>
</dbReference>
<keyword evidence="2 5" id="KW-0812">Transmembrane</keyword>
<dbReference type="InterPro" id="IPR036259">
    <property type="entry name" value="MFS_trans_sf"/>
</dbReference>
<evidence type="ECO:0000256" key="4">
    <source>
        <dbReference type="ARBA" id="ARBA00023136"/>
    </source>
</evidence>
<dbReference type="InterPro" id="IPR020846">
    <property type="entry name" value="MFS_dom"/>
</dbReference>
<feature type="transmembrane region" description="Helical" evidence="5">
    <location>
        <begin position="141"/>
        <end position="165"/>
    </location>
</feature>
<feature type="transmembrane region" description="Helical" evidence="5">
    <location>
        <begin position="270"/>
        <end position="291"/>
    </location>
</feature>
<reference evidence="7 8" key="1">
    <citation type="journal article" date="2009" name="Nucleic Acids Res.">
        <title>Whole-genome analyses reveal genetic instability of Acetobacter pasteurianus.</title>
        <authorList>
            <person name="Azuma Y."/>
            <person name="Hosoyama A."/>
            <person name="Matsutani M."/>
            <person name="Furuya N."/>
            <person name="Horikawa H."/>
            <person name="Harada T."/>
            <person name="Hirakawa H."/>
            <person name="Kuhara S."/>
            <person name="Matsushita K."/>
            <person name="Fujita N."/>
            <person name="Shirai M."/>
        </authorList>
    </citation>
    <scope>NUCLEOTIDE SEQUENCE [LARGE SCALE GENOMIC DNA]</scope>
    <source>
        <strain evidence="8">NBRC 105184 / IFO 3283-01</strain>
        <plasmid evidence="7">pAPA01-011</plasmid>
    </source>
</reference>
<dbReference type="PANTHER" id="PTHR42718">
    <property type="entry name" value="MAJOR FACILITATOR SUPERFAMILY MULTIDRUG TRANSPORTER MFSC"/>
    <property type="match status" value="1"/>
</dbReference>
<name>C7JIN1_ACEP3</name>
<feature type="transmembrane region" description="Helical" evidence="5">
    <location>
        <begin position="406"/>
        <end position="424"/>
    </location>
</feature>
<feature type="transmembrane region" description="Helical" evidence="5">
    <location>
        <begin position="234"/>
        <end position="250"/>
    </location>
</feature>
<dbReference type="PROSITE" id="PS00216">
    <property type="entry name" value="SUGAR_TRANSPORT_1"/>
    <property type="match status" value="1"/>
</dbReference>
<keyword evidence="7" id="KW-0614">Plasmid</keyword>
<dbReference type="Gene3D" id="1.20.1720.10">
    <property type="entry name" value="Multidrug resistance protein D"/>
    <property type="match status" value="1"/>
</dbReference>
<evidence type="ECO:0000313" key="8">
    <source>
        <dbReference type="Proteomes" id="UP000000948"/>
    </source>
</evidence>
<protein>
    <submittedName>
        <fullName evidence="7">Multidrug resistance transporter EmrB/QacA</fullName>
    </submittedName>
</protein>
<accession>C7JIN1</accession>
<dbReference type="HOGENOM" id="CLU_000960_28_2_5"/>